<feature type="compositionally biased region" description="Basic and acidic residues" evidence="2">
    <location>
        <begin position="18"/>
        <end position="30"/>
    </location>
</feature>
<keyword evidence="1" id="KW-0175">Coiled coil</keyword>
<dbReference type="PANTHER" id="PTHR21838:SF2">
    <property type="entry name" value="COILED-COIL DOMAIN-CONTAINING PROTEIN 137"/>
    <property type="match status" value="1"/>
</dbReference>
<dbReference type="PANTHER" id="PTHR21838">
    <property type="entry name" value="COILED-COIL DOMAIN-CONTAINING PROTEIN 137"/>
    <property type="match status" value="1"/>
</dbReference>
<evidence type="ECO:0000313" key="3">
    <source>
        <dbReference type="Proteomes" id="UP000492821"/>
    </source>
</evidence>
<organism evidence="3 4">
    <name type="scientific">Panagrellus redivivus</name>
    <name type="common">Microworm</name>
    <dbReference type="NCBI Taxonomy" id="6233"/>
    <lineage>
        <taxon>Eukaryota</taxon>
        <taxon>Metazoa</taxon>
        <taxon>Ecdysozoa</taxon>
        <taxon>Nematoda</taxon>
        <taxon>Chromadorea</taxon>
        <taxon>Rhabditida</taxon>
        <taxon>Tylenchina</taxon>
        <taxon>Panagrolaimomorpha</taxon>
        <taxon>Panagrolaimoidea</taxon>
        <taxon>Panagrolaimidae</taxon>
        <taxon>Panagrellus</taxon>
    </lineage>
</organism>
<accession>A0A7E4V051</accession>
<dbReference type="WBParaSite" id="Pan_g14599.t1">
    <property type="protein sequence ID" value="Pan_g14599.t1"/>
    <property type="gene ID" value="Pan_g14599"/>
</dbReference>
<evidence type="ECO:0000313" key="4">
    <source>
        <dbReference type="WBParaSite" id="Pan_g14599.t1"/>
    </source>
</evidence>
<reference evidence="3" key="1">
    <citation type="journal article" date="2013" name="Genetics">
        <title>The draft genome and transcriptome of Panagrellus redivivus are shaped by the harsh demands of a free-living lifestyle.</title>
        <authorList>
            <person name="Srinivasan J."/>
            <person name="Dillman A.R."/>
            <person name="Macchietto M.G."/>
            <person name="Heikkinen L."/>
            <person name="Lakso M."/>
            <person name="Fracchia K.M."/>
            <person name="Antoshechkin I."/>
            <person name="Mortazavi A."/>
            <person name="Wong G."/>
            <person name="Sternberg P.W."/>
        </authorList>
    </citation>
    <scope>NUCLEOTIDE SEQUENCE [LARGE SCALE GENOMIC DNA]</scope>
    <source>
        <strain evidence="3">MT8872</strain>
    </source>
</reference>
<dbReference type="InterPro" id="IPR026680">
    <property type="entry name" value="CCDC137"/>
</dbReference>
<feature type="region of interest" description="Disordered" evidence="2">
    <location>
        <begin position="159"/>
        <end position="218"/>
    </location>
</feature>
<feature type="region of interest" description="Disordered" evidence="2">
    <location>
        <begin position="1"/>
        <end position="54"/>
    </location>
</feature>
<sequence>MVKPPTKSKKQGKPGSSKNKDASNEYRPIRNVESLNLNKAPKSNQFDDSMSRKTREVAKLKELAKVSKKRTKKVKKGVDPVTATATKFGFQRRAWETDQAFQKRVNKETKLAVDEDMLKARYGMGGRDVNEIREEYKVIDEAEQRKKNLKLMMKEKRQRLLNKKKARSEFDEVEPPKKKEKDDDEDSEEDTYGKTSQKERRLTQKERKKLSKKEAIEAREHEFMLNAREVIPFGEVANAPPQFKGALKAKIDPLSAQAGSKDLLLKKLLRSNESGATNAPSSSSSTKPVSKNSTVTEAERQNVVDLYREMKRKRLGYTPIN</sequence>
<keyword evidence="3" id="KW-1185">Reference proteome</keyword>
<feature type="coiled-coil region" evidence="1">
    <location>
        <begin position="132"/>
        <end position="159"/>
    </location>
</feature>
<evidence type="ECO:0000256" key="2">
    <source>
        <dbReference type="SAM" id="MobiDB-lite"/>
    </source>
</evidence>
<feature type="compositionally biased region" description="Polar residues" evidence="2">
    <location>
        <begin position="33"/>
        <end position="48"/>
    </location>
</feature>
<feature type="compositionally biased region" description="Basic and acidic residues" evidence="2">
    <location>
        <begin position="167"/>
        <end position="181"/>
    </location>
</feature>
<feature type="compositionally biased region" description="Low complexity" evidence="2">
    <location>
        <begin position="276"/>
        <end position="296"/>
    </location>
</feature>
<reference evidence="4" key="2">
    <citation type="submission" date="2020-10" db="UniProtKB">
        <authorList>
            <consortium name="WormBaseParasite"/>
        </authorList>
    </citation>
    <scope>IDENTIFICATION</scope>
</reference>
<feature type="region of interest" description="Disordered" evidence="2">
    <location>
        <begin position="269"/>
        <end position="303"/>
    </location>
</feature>
<feature type="compositionally biased region" description="Basic and acidic residues" evidence="2">
    <location>
        <begin position="196"/>
        <end position="205"/>
    </location>
</feature>
<protein>
    <submittedName>
        <fullName evidence="4">Coiled-coil domain-containing protein 137</fullName>
    </submittedName>
</protein>
<feature type="compositionally biased region" description="Basic residues" evidence="2">
    <location>
        <begin position="1"/>
        <end position="12"/>
    </location>
</feature>
<proteinExistence type="predicted"/>
<dbReference type="AlphaFoldDB" id="A0A7E4V051"/>
<dbReference type="GO" id="GO:0005634">
    <property type="term" value="C:nucleus"/>
    <property type="evidence" value="ECO:0007669"/>
    <property type="project" value="TreeGrafter"/>
</dbReference>
<evidence type="ECO:0000256" key="1">
    <source>
        <dbReference type="SAM" id="Coils"/>
    </source>
</evidence>
<dbReference type="Proteomes" id="UP000492821">
    <property type="component" value="Unassembled WGS sequence"/>
</dbReference>
<name>A0A7E4V051_PANRE</name>